<dbReference type="PANTHER" id="PTHR37258:SF1">
    <property type="entry name" value="FANTOM PROTEIN"/>
    <property type="match status" value="1"/>
</dbReference>
<dbReference type="EMBL" id="CM035434">
    <property type="protein sequence ID" value="KAH7292424.1"/>
    <property type="molecule type" value="Genomic_DNA"/>
</dbReference>
<keyword evidence="3" id="KW-1185">Reference proteome</keyword>
<dbReference type="Proteomes" id="UP000825935">
    <property type="component" value="Chromosome 29"/>
</dbReference>
<evidence type="ECO:0000313" key="3">
    <source>
        <dbReference type="Proteomes" id="UP000825935"/>
    </source>
</evidence>
<evidence type="ECO:0000313" key="2">
    <source>
        <dbReference type="EMBL" id="KAH7292424.1"/>
    </source>
</evidence>
<feature type="compositionally biased region" description="Polar residues" evidence="1">
    <location>
        <begin position="199"/>
        <end position="214"/>
    </location>
</feature>
<evidence type="ECO:0000256" key="1">
    <source>
        <dbReference type="SAM" id="MobiDB-lite"/>
    </source>
</evidence>
<sequence>MKIGQETSQYISSTEGIQAQKFSNVSLSGLPIVAETPYVSSREHDMPNIDINIEDLCTEYSAYKFKSTVNWLDRLRAAQGFTLSSPDLEVEKTLPLPITLPEVMKSYCHDGDGSACAKQKSAVKLDAEQPTSNNSGHKRCVASRSFPCGTSACDIRRPSLCKKNDAKIDFQRSRTLGEHPLPALRLQDFSDKNDVVGTKASTEVDSRMPSSSSAYVVGHTTDEPEAGKRSRNGIVQVQLSEDVNVQSALPDLYFNMFAELFCLDSRKLTSSQGGKIQKQKRKQERPKICSVYADLDPKSVAAQQCKRSGYDTPPVLVIDSGNPASQLEVAAGVKPDISLCSTEVGAETVMNRSMTVYLKKKSKLELDATPKTDLFIIDTSLPGWRTEKFISRKGKGWKIRSKRDFSCSHGITSKFILKNTKKPMKVALSSSSSNECTKLKEQLDSDDISKKKHNVRQITEPADLVDYVAQIWNNASHTHVRSSRKRKKTTLAAENFDLSIALSAYMNKRALVQLVNKINVTKS</sequence>
<accession>A0A8T2R9J9</accession>
<reference evidence="2" key="1">
    <citation type="submission" date="2021-08" db="EMBL/GenBank/DDBJ databases">
        <title>WGS assembly of Ceratopteris richardii.</title>
        <authorList>
            <person name="Marchant D.B."/>
            <person name="Chen G."/>
            <person name="Jenkins J."/>
            <person name="Shu S."/>
            <person name="Leebens-Mack J."/>
            <person name="Grimwood J."/>
            <person name="Schmutz J."/>
            <person name="Soltis P."/>
            <person name="Soltis D."/>
            <person name="Chen Z.-H."/>
        </authorList>
    </citation>
    <scope>NUCLEOTIDE SEQUENCE</scope>
    <source>
        <strain evidence="2">Whitten #5841</strain>
        <tissue evidence="2">Leaf</tissue>
    </source>
</reference>
<name>A0A8T2R9J9_CERRI</name>
<feature type="region of interest" description="Disordered" evidence="1">
    <location>
        <begin position="199"/>
        <end position="227"/>
    </location>
</feature>
<dbReference type="OrthoDB" id="684590at2759"/>
<proteinExistence type="predicted"/>
<gene>
    <name evidence="2" type="ORF">KP509_29G067400</name>
</gene>
<comment type="caution">
    <text evidence="2">The sequence shown here is derived from an EMBL/GenBank/DDBJ whole genome shotgun (WGS) entry which is preliminary data.</text>
</comment>
<dbReference type="PANTHER" id="PTHR37258">
    <property type="entry name" value="FANTOM PROTEIN"/>
    <property type="match status" value="1"/>
</dbReference>
<dbReference type="AlphaFoldDB" id="A0A8T2R9J9"/>
<protein>
    <submittedName>
        <fullName evidence="2">Uncharacterized protein</fullName>
    </submittedName>
</protein>
<organism evidence="2 3">
    <name type="scientific">Ceratopteris richardii</name>
    <name type="common">Triangle waterfern</name>
    <dbReference type="NCBI Taxonomy" id="49495"/>
    <lineage>
        <taxon>Eukaryota</taxon>
        <taxon>Viridiplantae</taxon>
        <taxon>Streptophyta</taxon>
        <taxon>Embryophyta</taxon>
        <taxon>Tracheophyta</taxon>
        <taxon>Polypodiopsida</taxon>
        <taxon>Polypodiidae</taxon>
        <taxon>Polypodiales</taxon>
        <taxon>Pteridineae</taxon>
        <taxon>Pteridaceae</taxon>
        <taxon>Parkerioideae</taxon>
        <taxon>Ceratopteris</taxon>
    </lineage>
</organism>